<feature type="region of interest" description="Disordered" evidence="1">
    <location>
        <begin position="420"/>
        <end position="546"/>
    </location>
</feature>
<feature type="compositionally biased region" description="Low complexity" evidence="1">
    <location>
        <begin position="447"/>
        <end position="479"/>
    </location>
</feature>
<feature type="compositionally biased region" description="Low complexity" evidence="1">
    <location>
        <begin position="485"/>
        <end position="500"/>
    </location>
</feature>
<evidence type="ECO:0000256" key="1">
    <source>
        <dbReference type="SAM" id="MobiDB-lite"/>
    </source>
</evidence>
<keyword evidence="3" id="KW-1185">Reference proteome</keyword>
<gene>
    <name evidence="2" type="ORF">WDV06_14025</name>
</gene>
<dbReference type="RefSeq" id="WP_395510043.1">
    <property type="nucleotide sequence ID" value="NZ_JBBDHD010000029.1"/>
</dbReference>
<protein>
    <submittedName>
        <fullName evidence="2">Uncharacterized protein</fullName>
    </submittedName>
</protein>
<evidence type="ECO:0000313" key="3">
    <source>
        <dbReference type="Proteomes" id="UP001610631"/>
    </source>
</evidence>
<reference evidence="2 3" key="1">
    <citation type="submission" date="2024-03" db="EMBL/GenBank/DDBJ databases">
        <title>Whole genome sequencing of Streptomyces racemochromogenes, to identify antimicrobial biosynthetic gene clusters.</title>
        <authorList>
            <person name="Suryawanshi P."/>
            <person name="Krishnaraj P.U."/>
            <person name="Arun Y.P."/>
            <person name="Suryawanshi M.P."/>
            <person name="Rakshit O."/>
        </authorList>
    </citation>
    <scope>NUCLEOTIDE SEQUENCE [LARGE SCALE GENOMIC DNA]</scope>
    <source>
        <strain evidence="2 3">AUDT626</strain>
    </source>
</reference>
<dbReference type="EMBL" id="JBBDHD010000029">
    <property type="protein sequence ID" value="MFH7596205.1"/>
    <property type="molecule type" value="Genomic_DNA"/>
</dbReference>
<sequence length="604" mass="61201">MAGSGVLAKVAGAVGGKTAAAVAAGVVVVAGVAGAGVWWTSQGPEPVVVVQRSTSVSVPAGAEQLTVAGCLPHETALGGGYAIAGSGFATNSRFIGGAWLASAFNPGDGASTLTSYALCVNAKVEMLGGLDFHWQAHAFRDRGNKMTGGRDGEIHDLTTAGPYEKVARDATAAPSCQGGFTAVATEFRSERTVQGRPVAPVPLDWMAPGAAFPKDWSPTPGWSVSVNPGTELSSVPYPLSDSDSAVRRTRIVDPQPPQANFAVGTRPVCVKVKDLSVVTAQAPVAAGGSAEVTVRCPKGRLLLGGGFVFPAINETGALEHPERYFGDGWLFASTDGPAAAGTPSGRAVREWHVTGVNQQQPGGLYHNSVWIEHSDRETSTGRGYFDARAHGGDDQLLRPVAIPAEQPMTAAAVCATIDAKATSPSKGPSPTAVGRPDLPSVPGVTDPSVPASGPPSASASPSPSQSAGHSAPPSAGSPNSPSPGRPTSGGNPQPSASTPQQPQPPAVSIRQPGSGGQLRRGCEESFAASARTRPGDRPLTDPQYTAWQLKGPNGPVAVGAGPSGGFVVPLLPDGTYPLVFTATDPDSGLTASAQVSVRITGCIR</sequence>
<accession>A0ABW7PDH3</accession>
<dbReference type="Proteomes" id="UP001610631">
    <property type="component" value="Unassembled WGS sequence"/>
</dbReference>
<organism evidence="2 3">
    <name type="scientific">Streptomyces racemochromogenes</name>
    <dbReference type="NCBI Taxonomy" id="67353"/>
    <lineage>
        <taxon>Bacteria</taxon>
        <taxon>Bacillati</taxon>
        <taxon>Actinomycetota</taxon>
        <taxon>Actinomycetes</taxon>
        <taxon>Kitasatosporales</taxon>
        <taxon>Streptomycetaceae</taxon>
        <taxon>Streptomyces</taxon>
    </lineage>
</organism>
<name>A0ABW7PDH3_9ACTN</name>
<comment type="caution">
    <text evidence="2">The sequence shown here is derived from an EMBL/GenBank/DDBJ whole genome shotgun (WGS) entry which is preliminary data.</text>
</comment>
<evidence type="ECO:0000313" key="2">
    <source>
        <dbReference type="EMBL" id="MFH7596205.1"/>
    </source>
</evidence>
<proteinExistence type="predicted"/>